<dbReference type="Proteomes" id="UP000321204">
    <property type="component" value="Chromosome"/>
</dbReference>
<dbReference type="OrthoDB" id="9793805at2"/>
<keyword evidence="1" id="KW-0808">Transferase</keyword>
<dbReference type="RefSeq" id="WP_146790506.1">
    <property type="nucleotide sequence ID" value="NZ_BAABIO010000003.1"/>
</dbReference>
<proteinExistence type="predicted"/>
<keyword evidence="2" id="KW-1185">Reference proteome</keyword>
<dbReference type="AlphaFoldDB" id="A0A5B8UMB6"/>
<dbReference type="KEGG" id="fgg:FSB75_18475"/>
<evidence type="ECO:0000313" key="2">
    <source>
        <dbReference type="Proteomes" id="UP000321204"/>
    </source>
</evidence>
<accession>A0A5B8UMB6</accession>
<organism evidence="1 2">
    <name type="scientific">Flavisolibacter ginsenosidimutans</name>
    <dbReference type="NCBI Taxonomy" id="661481"/>
    <lineage>
        <taxon>Bacteria</taxon>
        <taxon>Pseudomonadati</taxon>
        <taxon>Bacteroidota</taxon>
        <taxon>Chitinophagia</taxon>
        <taxon>Chitinophagales</taxon>
        <taxon>Chitinophagaceae</taxon>
        <taxon>Flavisolibacter</taxon>
    </lineage>
</organism>
<protein>
    <submittedName>
        <fullName evidence="1">Glycosyl transferase</fullName>
    </submittedName>
</protein>
<evidence type="ECO:0000313" key="1">
    <source>
        <dbReference type="EMBL" id="QEC57804.1"/>
    </source>
</evidence>
<sequence length="361" mass="41308">MKILYAIQGTGNGHITVALEVLPYLMQRGQVDILISGTEVDVTLPYEIKYRFHGLCFVFGKKGGIDYLETYKKARLKKFFREIQSLPVEEYDLVFSDFEPVSAWACYLKNKACIGFSHQAAVANKASPKPKEADLIGQAVLRYYAPASAKYGFHFVPYSKNIFTPIIRRQIREASVTQGKHYTVYLPSYSEKRIIKLLSYFPDQQWHVFSKRRTELFVHENISFYPVTNEAFVQSMVSSQGVFCGAGFQTPSEALFLKKKLLVIPMKGQYEQQCNAAALKLLGIPVLKNIKPKQYKKLKAWTESEAKILLDFPDETEWVLQQIMDAECGRRSETKLPSRDVSSPSKFRNLVLKKIFYQLGS</sequence>
<gene>
    <name evidence="1" type="ORF">FSB75_18475</name>
</gene>
<dbReference type="SUPFAM" id="SSF53756">
    <property type="entry name" value="UDP-Glycosyltransferase/glycogen phosphorylase"/>
    <property type="match status" value="1"/>
</dbReference>
<name>A0A5B8UMB6_9BACT</name>
<dbReference type="Pfam" id="PF13528">
    <property type="entry name" value="Glyco_trans_1_3"/>
    <property type="match status" value="1"/>
</dbReference>
<dbReference type="GO" id="GO:0016740">
    <property type="term" value="F:transferase activity"/>
    <property type="evidence" value="ECO:0007669"/>
    <property type="project" value="UniProtKB-KW"/>
</dbReference>
<reference evidence="1 2" key="1">
    <citation type="journal article" date="2015" name="Int. J. Syst. Evol. Microbiol.">
        <title>Flavisolibacter ginsenosidimutans sp. nov., with ginsenoside-converting activity isolated from soil used for cultivating ginseng.</title>
        <authorList>
            <person name="Zhao Y."/>
            <person name="Liu Q."/>
            <person name="Kang M.S."/>
            <person name="Jin F."/>
            <person name="Yu H."/>
            <person name="Im W.T."/>
        </authorList>
    </citation>
    <scope>NUCLEOTIDE SEQUENCE [LARGE SCALE GENOMIC DNA]</scope>
    <source>
        <strain evidence="1 2">Gsoil 636</strain>
    </source>
</reference>
<dbReference type="EMBL" id="CP042433">
    <property type="protein sequence ID" value="QEC57804.1"/>
    <property type="molecule type" value="Genomic_DNA"/>
</dbReference>